<protein>
    <submittedName>
        <fullName evidence="2">FMN-dependent luciferase-like monooxygenase</fullName>
    </submittedName>
</protein>
<dbReference type="PANTHER" id="PTHR30137">
    <property type="entry name" value="LUCIFERASE-LIKE MONOOXYGENASE"/>
    <property type="match status" value="1"/>
</dbReference>
<dbReference type="InterPro" id="IPR011251">
    <property type="entry name" value="Luciferase-like_dom"/>
</dbReference>
<dbReference type="Pfam" id="PF00296">
    <property type="entry name" value="Bac_luciferase"/>
    <property type="match status" value="1"/>
</dbReference>
<organism evidence="2 3">
    <name type="scientific">Variovorax rhizosphaerae</name>
    <dbReference type="NCBI Taxonomy" id="1836200"/>
    <lineage>
        <taxon>Bacteria</taxon>
        <taxon>Pseudomonadati</taxon>
        <taxon>Pseudomonadota</taxon>
        <taxon>Betaproteobacteria</taxon>
        <taxon>Burkholderiales</taxon>
        <taxon>Comamonadaceae</taxon>
        <taxon>Variovorax</taxon>
    </lineage>
</organism>
<comment type="caution">
    <text evidence="2">The sequence shown here is derived from an EMBL/GenBank/DDBJ whole genome shotgun (WGS) entry which is preliminary data.</text>
</comment>
<dbReference type="InterPro" id="IPR050766">
    <property type="entry name" value="Bact_Lucif_Oxidored"/>
</dbReference>
<reference evidence="2 3" key="1">
    <citation type="submission" date="2024-03" db="EMBL/GenBank/DDBJ databases">
        <title>Novel species of the genus Variovorax.</title>
        <authorList>
            <person name="Liu Q."/>
            <person name="Xin Y.-H."/>
        </authorList>
    </citation>
    <scope>NUCLEOTIDE SEQUENCE [LARGE SCALE GENOMIC DNA]</scope>
    <source>
        <strain evidence="2 3">KACC 18900</strain>
    </source>
</reference>
<dbReference type="EMBL" id="JBBKZT010000001">
    <property type="protein sequence ID" value="MEJ8845598.1"/>
    <property type="molecule type" value="Genomic_DNA"/>
</dbReference>
<dbReference type="Proteomes" id="UP001385892">
    <property type="component" value="Unassembled WGS sequence"/>
</dbReference>
<gene>
    <name evidence="2" type="ORF">WKW82_03010</name>
</gene>
<name>A0ABU8WDL6_9BURK</name>
<keyword evidence="3" id="KW-1185">Reference proteome</keyword>
<dbReference type="NCBIfam" id="TIGR04027">
    <property type="entry name" value="LLM_KPN_01858"/>
    <property type="match status" value="1"/>
</dbReference>
<evidence type="ECO:0000259" key="1">
    <source>
        <dbReference type="Pfam" id="PF00296"/>
    </source>
</evidence>
<sequence>MPTPPQPQAAPRPPRRLGFFSRLLDDAPAAERYRLVAEQIAHAERFGFDSAWVAQHHFHEAEGGLPSPFVFLAHVAALTRRIRLGTGVVTLPLENAVRVAEDAVVLDLLSGHRLEFGVGTGGTPSAFAAFGQTSEKRAEVFAAHLSLVRDAWAGRPLPGGDHIYPSSPRLLDRIWQATFSVAGGARAGAAGDGLALSRTQPRTADAPHATLSELQHPIIDAYLQQLPEGRAPRIMGSRSVFVADDRREALRHAELGLRRGVARMADPTRPGPEASLQELIAGYDVHVGTPEDVIASLRADSALERVTDMVFQVHSIDPPHPLILRSIELIATRVAPALGWAGQASAESPSQPSLQPIAA</sequence>
<accession>A0ABU8WDL6</accession>
<dbReference type="Gene3D" id="3.20.20.30">
    <property type="entry name" value="Luciferase-like domain"/>
    <property type="match status" value="1"/>
</dbReference>
<evidence type="ECO:0000313" key="3">
    <source>
        <dbReference type="Proteomes" id="UP001385892"/>
    </source>
</evidence>
<dbReference type="RefSeq" id="WP_340340756.1">
    <property type="nucleotide sequence ID" value="NZ_JBBKZT010000001.1"/>
</dbReference>
<dbReference type="InterPro" id="IPR036661">
    <property type="entry name" value="Luciferase-like_sf"/>
</dbReference>
<feature type="domain" description="Luciferase-like" evidence="1">
    <location>
        <begin position="29"/>
        <end position="262"/>
    </location>
</feature>
<dbReference type="PANTHER" id="PTHR30137:SF15">
    <property type="entry name" value="BLL6902 PROTEIN"/>
    <property type="match status" value="1"/>
</dbReference>
<evidence type="ECO:0000313" key="2">
    <source>
        <dbReference type="EMBL" id="MEJ8845598.1"/>
    </source>
</evidence>
<dbReference type="SUPFAM" id="SSF51679">
    <property type="entry name" value="Bacterial luciferase-like"/>
    <property type="match status" value="1"/>
</dbReference>
<proteinExistence type="predicted"/>
<dbReference type="InterPro" id="IPR024003">
    <property type="entry name" value="Luciferase-like_KPN01858"/>
</dbReference>